<evidence type="ECO:0000256" key="1">
    <source>
        <dbReference type="SAM" id="SignalP"/>
    </source>
</evidence>
<protein>
    <submittedName>
        <fullName evidence="3">Solitary outer membrane autotransporter beta-barrel domain</fullName>
    </submittedName>
</protein>
<dbReference type="InterPro" id="IPR021621">
    <property type="entry name" value="Omp_AT"/>
</dbReference>
<feature type="signal peptide" evidence="1">
    <location>
        <begin position="1"/>
        <end position="18"/>
    </location>
</feature>
<accession>A0ABU3W3K5</accession>
<evidence type="ECO:0000259" key="2">
    <source>
        <dbReference type="Pfam" id="PF11557"/>
    </source>
</evidence>
<gene>
    <name evidence="3" type="ORF">RYS15_20745</name>
</gene>
<feature type="domain" description="Solitary outer membrane autotransporter-like beta-barrel" evidence="2">
    <location>
        <begin position="12"/>
        <end position="324"/>
    </location>
</feature>
<reference evidence="3 4" key="1">
    <citation type="submission" date="2023-10" db="EMBL/GenBank/DDBJ databases">
        <title>Characteristics and mechanism of a salt-tolerant marine origin heterotrophic nitrifying- aerobic denitrifying bacteria Marinobacter xestospongiae HN1.</title>
        <authorList>
            <person name="Qi R."/>
        </authorList>
    </citation>
    <scope>NUCLEOTIDE SEQUENCE [LARGE SCALE GENOMIC DNA]</scope>
    <source>
        <strain evidence="3 4">HN1</strain>
    </source>
</reference>
<dbReference type="RefSeq" id="WP_316975418.1">
    <property type="nucleotide sequence ID" value="NZ_JAWIIJ010000026.1"/>
</dbReference>
<organism evidence="3 4">
    <name type="scientific">Marinobacter xestospongiae</name>
    <dbReference type="NCBI Taxonomy" id="994319"/>
    <lineage>
        <taxon>Bacteria</taxon>
        <taxon>Pseudomonadati</taxon>
        <taxon>Pseudomonadota</taxon>
        <taxon>Gammaproteobacteria</taxon>
        <taxon>Pseudomonadales</taxon>
        <taxon>Marinobacteraceae</taxon>
        <taxon>Marinobacter</taxon>
    </lineage>
</organism>
<comment type="caution">
    <text evidence="3">The sequence shown here is derived from an EMBL/GenBank/DDBJ whole genome shotgun (WGS) entry which is preliminary data.</text>
</comment>
<keyword evidence="4" id="KW-1185">Reference proteome</keyword>
<feature type="chain" id="PRO_5047494717" evidence="1">
    <location>
        <begin position="19"/>
        <end position="325"/>
    </location>
</feature>
<evidence type="ECO:0000313" key="3">
    <source>
        <dbReference type="EMBL" id="MDV2081127.1"/>
    </source>
</evidence>
<evidence type="ECO:0000313" key="4">
    <source>
        <dbReference type="Proteomes" id="UP001269819"/>
    </source>
</evidence>
<dbReference type="Proteomes" id="UP001269819">
    <property type="component" value="Unassembled WGS sequence"/>
</dbReference>
<sequence length="325" mass="36617">MRTLSGFLATSVALTASAASVDEVVQNQLSQSLVTSSLLTNGDAVRLGFWNFNPNEFVDLEDDAFGNEESAQLRQQITVISLPYEWTLAASNGRDEVGFVAKAAYLDVKQDVQLVVSDEPRKDRLDDSTTSLSLGSAWRHYLDDHWKLTVRGFGHWMRYRNQAEFRTQASKDIAPVLDGLLTNITVDALLVEPSVQLSYDTVFHRTQWQFFSDYHYMAGDTYHTDRRAHNANPEAWFWFNGAHMTNPLLSEWLPGQTIWFRIARVDLGGDLSQSLGNRHYYEAGIAWLVDTGDYVSVLDNIGIGINFNYGSVLRGGSLVLMLNEF</sequence>
<dbReference type="EMBL" id="JAWIIJ010000026">
    <property type="protein sequence ID" value="MDV2081127.1"/>
    <property type="molecule type" value="Genomic_DNA"/>
</dbReference>
<keyword evidence="1" id="KW-0732">Signal</keyword>
<name>A0ABU3W3K5_9GAMM</name>
<dbReference type="Pfam" id="PF11557">
    <property type="entry name" value="Omp_AT"/>
    <property type="match status" value="1"/>
</dbReference>
<proteinExistence type="predicted"/>